<feature type="domain" description="Nin one binding (NOB1) Zn-ribbon-like" evidence="10">
    <location>
        <begin position="380"/>
        <end position="460"/>
    </location>
</feature>
<name>A0A316U817_9BASI</name>
<dbReference type="OrthoDB" id="446759at2759"/>
<evidence type="ECO:0000259" key="11">
    <source>
        <dbReference type="Pfam" id="PF17146"/>
    </source>
</evidence>
<dbReference type="AlphaFoldDB" id="A0A316U817"/>
<evidence type="ECO:0000256" key="5">
    <source>
        <dbReference type="ARBA" id="ARBA00022833"/>
    </source>
</evidence>
<evidence type="ECO:0000256" key="7">
    <source>
        <dbReference type="PIRNR" id="PIRNR037125"/>
    </source>
</evidence>
<keyword evidence="4" id="KW-0378">Hydrolase</keyword>
<feature type="compositionally biased region" description="Basic and acidic residues" evidence="9">
    <location>
        <begin position="223"/>
        <end position="238"/>
    </location>
</feature>
<feature type="region of interest" description="Disordered" evidence="9">
    <location>
        <begin position="501"/>
        <end position="556"/>
    </location>
</feature>
<dbReference type="SUPFAM" id="SSF144206">
    <property type="entry name" value="NOB1 zinc finger-like"/>
    <property type="match status" value="1"/>
</dbReference>
<evidence type="ECO:0000256" key="3">
    <source>
        <dbReference type="ARBA" id="ARBA00022723"/>
    </source>
</evidence>
<evidence type="ECO:0000256" key="8">
    <source>
        <dbReference type="PIRSR" id="PIRSR037125-1"/>
    </source>
</evidence>
<comment type="similarity">
    <text evidence="1 7">Belongs to the NOB1 family.</text>
</comment>
<feature type="compositionally biased region" description="Basic residues" evidence="9">
    <location>
        <begin position="333"/>
        <end position="348"/>
    </location>
</feature>
<organism evidence="12 13">
    <name type="scientific">Pseudomicrostroma glucosiphilum</name>
    <dbReference type="NCBI Taxonomy" id="1684307"/>
    <lineage>
        <taxon>Eukaryota</taxon>
        <taxon>Fungi</taxon>
        <taxon>Dikarya</taxon>
        <taxon>Basidiomycota</taxon>
        <taxon>Ustilaginomycotina</taxon>
        <taxon>Exobasidiomycetes</taxon>
        <taxon>Microstromatales</taxon>
        <taxon>Microstromatales incertae sedis</taxon>
        <taxon>Pseudomicrostroma</taxon>
    </lineage>
</organism>
<feature type="compositionally biased region" description="Basic and acidic residues" evidence="9">
    <location>
        <begin position="160"/>
        <end position="170"/>
    </location>
</feature>
<dbReference type="PIRSF" id="PIRSF037125">
    <property type="entry name" value="D-site_20S_pre-rRNA_nuclease"/>
    <property type="match status" value="1"/>
</dbReference>
<accession>A0A316U817</accession>
<dbReference type="GO" id="GO:0004521">
    <property type="term" value="F:RNA endonuclease activity"/>
    <property type="evidence" value="ECO:0007669"/>
    <property type="project" value="UniProtKB-UniRule"/>
</dbReference>
<dbReference type="InterPro" id="IPR033411">
    <property type="entry name" value="Ribonuclease_PIN"/>
</dbReference>
<keyword evidence="13" id="KW-1185">Reference proteome</keyword>
<feature type="region of interest" description="Disordered" evidence="9">
    <location>
        <begin position="160"/>
        <end position="208"/>
    </location>
</feature>
<evidence type="ECO:0000313" key="12">
    <source>
        <dbReference type="EMBL" id="PWN19115.1"/>
    </source>
</evidence>
<evidence type="ECO:0000313" key="13">
    <source>
        <dbReference type="Proteomes" id="UP000245942"/>
    </source>
</evidence>
<keyword evidence="6 7" id="KW-0539">Nucleus</keyword>
<feature type="region of interest" description="Disordered" evidence="9">
    <location>
        <begin position="1"/>
        <end position="37"/>
    </location>
</feature>
<sequence length="556" mass="60075">MVEATAMTAEAPQQGQVASTSSTPTASSSSPSSSGPAIDQLVLDAGPLLAQLPLRGLAKKYYVPPSVMLELKDKHARDHLEFLRISGMDLEVREAGPEALARVIEFAKQTGDYAVLSRPDLSVLALAYALEVERHGTWRIRSKLGGKTGQQEHEAQRLAEAKKIDPESSVRAEPTATPVEAGQTTETAAGDSGGEEEEELENDGGEAADEEEIAAAIARLDLERAQPESQDSSHRADLGESTSTSEAAPQQASTSRRSSTSSSKSQDDEEGWTTVPSSSRHRQEEIAADYGGSDGEGEWVTSDNILTQKHRDLGLVTDEAMTAMRGEPAPSHPGKRGGGKKGKGKGKSRMTVATMTADYAVQNVLLQMGMALVSTEGLRIDKVRSWVLRCHACFKICKDSEKKFCPSCGNPTLIRTSVTSAAPVSSSSATTNNGLQLHLKKNFQFRTRGTKTSLPLPKAGSTTSLKDPRNANLILREDQPEWQRALNQERIRKQKEQKALERQLEKGKDTLSARYEDPDWLPGLLSGGGGKEMGGLPDVGFGRRNNNQAKHGRRRK</sequence>
<dbReference type="STRING" id="1684307.A0A316U817"/>
<dbReference type="GO" id="GO:0005737">
    <property type="term" value="C:cytoplasm"/>
    <property type="evidence" value="ECO:0007669"/>
    <property type="project" value="UniProtKB-ARBA"/>
</dbReference>
<dbReference type="GO" id="GO:0005730">
    <property type="term" value="C:nucleolus"/>
    <property type="evidence" value="ECO:0007669"/>
    <property type="project" value="UniProtKB-SubCell"/>
</dbReference>
<feature type="domain" description="Ribonuclease PIN" evidence="11">
    <location>
        <begin position="41"/>
        <end position="130"/>
    </location>
</feature>
<keyword evidence="3 7" id="KW-0479">Metal-binding</keyword>
<keyword evidence="2" id="KW-0540">Nuclease</keyword>
<evidence type="ECO:0000259" key="10">
    <source>
        <dbReference type="Pfam" id="PF08772"/>
    </source>
</evidence>
<evidence type="ECO:0000256" key="4">
    <source>
        <dbReference type="ARBA" id="ARBA00022801"/>
    </source>
</evidence>
<feature type="binding site" evidence="8">
    <location>
        <position position="393"/>
    </location>
    <ligand>
        <name>Zn(2+)</name>
        <dbReference type="ChEBI" id="CHEBI:29105"/>
    </ligand>
</feature>
<dbReference type="Gene3D" id="3.40.50.1010">
    <property type="entry name" value="5'-nuclease"/>
    <property type="match status" value="1"/>
</dbReference>
<dbReference type="GO" id="GO:0046872">
    <property type="term" value="F:metal ion binding"/>
    <property type="evidence" value="ECO:0007669"/>
    <property type="project" value="UniProtKB-UniRule"/>
</dbReference>
<proteinExistence type="inferred from homology"/>
<dbReference type="InterPro" id="IPR039907">
    <property type="entry name" value="NOB1"/>
</dbReference>
<reference evidence="12 13" key="1">
    <citation type="journal article" date="2018" name="Mol. Biol. Evol.">
        <title>Broad Genomic Sampling Reveals a Smut Pathogenic Ancestry of the Fungal Clade Ustilaginomycotina.</title>
        <authorList>
            <person name="Kijpornyongpan T."/>
            <person name="Mondo S.J."/>
            <person name="Barry K."/>
            <person name="Sandor L."/>
            <person name="Lee J."/>
            <person name="Lipzen A."/>
            <person name="Pangilinan J."/>
            <person name="LaButti K."/>
            <person name="Hainaut M."/>
            <person name="Henrissat B."/>
            <person name="Grigoriev I.V."/>
            <person name="Spatafora J.W."/>
            <person name="Aime M.C."/>
        </authorList>
    </citation>
    <scope>NUCLEOTIDE SEQUENCE [LARGE SCALE GENOMIC DNA]</scope>
    <source>
        <strain evidence="12 13">MCA 4718</strain>
    </source>
</reference>
<evidence type="ECO:0000256" key="9">
    <source>
        <dbReference type="SAM" id="MobiDB-lite"/>
    </source>
</evidence>
<comment type="function">
    <text evidence="7">Required for the synthesis of 40S ribosome subunits. Has a role in processing 20S pre-rRNA into the mature 18S rRNA, where it is required for cleavage at the 3' end of the mature 18S rRNA (D-site). Accompanies the 20S pre-rRNA from the nucleus to the cytoplasm.</text>
</comment>
<feature type="compositionally biased region" description="Basic and acidic residues" evidence="9">
    <location>
        <begin position="501"/>
        <end position="517"/>
    </location>
</feature>
<dbReference type="FunFam" id="3.40.50.1010:FF:000020">
    <property type="entry name" value="20S-pre-rRNA D-site endonuclease NOB1"/>
    <property type="match status" value="1"/>
</dbReference>
<dbReference type="Gene3D" id="6.20.210.10">
    <property type="entry name" value="Nin one binding (NOB1), Zn-ribbon-like"/>
    <property type="match status" value="1"/>
</dbReference>
<dbReference type="InterPro" id="IPR036283">
    <property type="entry name" value="NOB1_Zf-like_sf"/>
</dbReference>
<feature type="binding site" evidence="8">
    <location>
        <position position="405"/>
    </location>
    <ligand>
        <name>Zn(2+)</name>
        <dbReference type="ChEBI" id="CHEBI:29105"/>
    </ligand>
</feature>
<feature type="binding site" evidence="8">
    <location>
        <position position="390"/>
    </location>
    <ligand>
        <name>Zn(2+)</name>
        <dbReference type="ChEBI" id="CHEBI:29105"/>
    </ligand>
</feature>
<feature type="compositionally biased region" description="Acidic residues" evidence="9">
    <location>
        <begin position="193"/>
        <end position="208"/>
    </location>
</feature>
<dbReference type="GO" id="GO:0030688">
    <property type="term" value="C:preribosome, small subunit precursor"/>
    <property type="evidence" value="ECO:0007669"/>
    <property type="project" value="TreeGrafter"/>
</dbReference>
<dbReference type="InterPro" id="IPR014881">
    <property type="entry name" value="NOB1_Zn-bd"/>
</dbReference>
<dbReference type="CDD" id="cd09876">
    <property type="entry name" value="PIN_Nob1-like"/>
    <property type="match status" value="1"/>
</dbReference>
<comment type="subcellular location">
    <subcellularLocation>
        <location evidence="7">Nucleus</location>
        <location evidence="7">Nucleolus</location>
    </subcellularLocation>
</comment>
<dbReference type="GeneID" id="37014717"/>
<dbReference type="GO" id="GO:0030490">
    <property type="term" value="P:maturation of SSU-rRNA"/>
    <property type="evidence" value="ECO:0007669"/>
    <property type="project" value="TreeGrafter"/>
</dbReference>
<dbReference type="PANTHER" id="PTHR12814:SF2">
    <property type="entry name" value="RNA-BINDING PROTEIN NOB1"/>
    <property type="match status" value="1"/>
</dbReference>
<feature type="compositionally biased region" description="Low complexity" evidence="9">
    <location>
        <begin position="18"/>
        <end position="37"/>
    </location>
</feature>
<gene>
    <name evidence="12" type="ORF">BCV69DRAFT_284270</name>
</gene>
<evidence type="ECO:0000256" key="2">
    <source>
        <dbReference type="ARBA" id="ARBA00022722"/>
    </source>
</evidence>
<feature type="region of interest" description="Disordered" evidence="9">
    <location>
        <begin position="449"/>
        <end position="472"/>
    </location>
</feature>
<dbReference type="Proteomes" id="UP000245942">
    <property type="component" value="Unassembled WGS sequence"/>
</dbReference>
<dbReference type="EMBL" id="KZ819332">
    <property type="protein sequence ID" value="PWN19115.1"/>
    <property type="molecule type" value="Genomic_DNA"/>
</dbReference>
<dbReference type="RefSeq" id="XP_025346275.1">
    <property type="nucleotide sequence ID" value="XM_025492983.1"/>
</dbReference>
<feature type="compositionally biased region" description="Low complexity" evidence="9">
    <location>
        <begin position="253"/>
        <end position="264"/>
    </location>
</feature>
<dbReference type="PANTHER" id="PTHR12814">
    <property type="entry name" value="RNA-BINDING PROTEIN NOB1"/>
    <property type="match status" value="1"/>
</dbReference>
<dbReference type="Pfam" id="PF08772">
    <property type="entry name" value="Zn_ribbon_NOB1"/>
    <property type="match status" value="1"/>
</dbReference>
<feature type="binding site" evidence="8">
    <location>
        <position position="408"/>
    </location>
    <ligand>
        <name>Zn(2+)</name>
        <dbReference type="ChEBI" id="CHEBI:29105"/>
    </ligand>
</feature>
<dbReference type="InterPro" id="IPR017117">
    <property type="entry name" value="Nob1_euk"/>
</dbReference>
<feature type="region of interest" description="Disordered" evidence="9">
    <location>
        <begin position="324"/>
        <end position="348"/>
    </location>
</feature>
<dbReference type="GO" id="GO:0016787">
    <property type="term" value="F:hydrolase activity"/>
    <property type="evidence" value="ECO:0007669"/>
    <property type="project" value="UniProtKB-KW"/>
</dbReference>
<evidence type="ECO:0000256" key="1">
    <source>
        <dbReference type="ARBA" id="ARBA00005858"/>
    </source>
</evidence>
<keyword evidence="5 7" id="KW-0862">Zinc</keyword>
<feature type="region of interest" description="Disordered" evidence="9">
    <location>
        <begin position="223"/>
        <end position="283"/>
    </location>
</feature>
<protein>
    <recommendedName>
        <fullName evidence="7">20S-pre-rRNA D-site endonuclease NOB1</fullName>
    </recommendedName>
</protein>
<feature type="compositionally biased region" description="Polar residues" evidence="9">
    <location>
        <begin position="240"/>
        <end position="252"/>
    </location>
</feature>
<dbReference type="Pfam" id="PF17146">
    <property type="entry name" value="PIN_6"/>
    <property type="match status" value="1"/>
</dbReference>
<evidence type="ECO:0000256" key="6">
    <source>
        <dbReference type="ARBA" id="ARBA00023242"/>
    </source>
</evidence>